<dbReference type="PANTHER" id="PTHR42872">
    <property type="entry name" value="PROTEIN-GLUTAMATE METHYLESTERASE/PROTEIN-GLUTAMINE GLUTAMINASE"/>
    <property type="match status" value="1"/>
</dbReference>
<keyword evidence="1 6" id="KW-0963">Cytoplasm</keyword>
<dbReference type="InterPro" id="IPR001789">
    <property type="entry name" value="Sig_transdc_resp-reg_receiver"/>
</dbReference>
<evidence type="ECO:0000256" key="9">
    <source>
        <dbReference type="SAM" id="MobiDB-lite"/>
    </source>
</evidence>
<dbReference type="PANTHER" id="PTHR42872:SF6">
    <property type="entry name" value="PROTEIN-GLUTAMATE METHYLESTERASE_PROTEIN-GLUTAMINE GLUTAMINASE"/>
    <property type="match status" value="1"/>
</dbReference>
<organism evidence="12 13">
    <name type="scientific">Azonexus hydrophilus</name>
    <dbReference type="NCBI Taxonomy" id="418702"/>
    <lineage>
        <taxon>Bacteria</taxon>
        <taxon>Pseudomonadati</taxon>
        <taxon>Pseudomonadota</taxon>
        <taxon>Betaproteobacteria</taxon>
        <taxon>Rhodocyclales</taxon>
        <taxon>Azonexaceae</taxon>
        <taxon>Azonexus</taxon>
    </lineage>
</organism>
<dbReference type="EC" id="3.5.1.44" evidence="6"/>
<dbReference type="CDD" id="cd17541">
    <property type="entry name" value="REC_CheB-like"/>
    <property type="match status" value="1"/>
</dbReference>
<protein>
    <recommendedName>
        <fullName evidence="6">Protein-glutamate methylesterase/protein-glutamine glutaminase</fullName>
        <ecNumber evidence="6">3.1.1.61</ecNumber>
        <ecNumber evidence="6">3.5.1.44</ecNumber>
    </recommendedName>
</protein>
<dbReference type="Gene3D" id="3.40.50.180">
    <property type="entry name" value="Methylesterase CheB, C-terminal domain"/>
    <property type="match status" value="1"/>
</dbReference>
<comment type="similarity">
    <text evidence="6">Belongs to the CheB family.</text>
</comment>
<comment type="domain">
    <text evidence="6">Contains a C-terminal catalytic domain, and an N-terminal region which modulates catalytic activity.</text>
</comment>
<dbReference type="AlphaFoldDB" id="A0A1R1IDU7"/>
<dbReference type="SUPFAM" id="SSF52172">
    <property type="entry name" value="CheY-like"/>
    <property type="match status" value="1"/>
</dbReference>
<evidence type="ECO:0000256" key="6">
    <source>
        <dbReference type="HAMAP-Rule" id="MF_00099"/>
    </source>
</evidence>
<feature type="domain" description="CheB-type methylesterase" evidence="11">
    <location>
        <begin position="168"/>
        <end position="358"/>
    </location>
</feature>
<keyword evidence="2 6" id="KW-0145">Chemotaxis</keyword>
<comment type="catalytic activity">
    <reaction evidence="5 6">
        <text>[protein]-L-glutamate 5-O-methyl ester + H2O = L-glutamyl-[protein] + methanol + H(+)</text>
        <dbReference type="Rhea" id="RHEA:23236"/>
        <dbReference type="Rhea" id="RHEA-COMP:10208"/>
        <dbReference type="Rhea" id="RHEA-COMP:10311"/>
        <dbReference type="ChEBI" id="CHEBI:15377"/>
        <dbReference type="ChEBI" id="CHEBI:15378"/>
        <dbReference type="ChEBI" id="CHEBI:17790"/>
        <dbReference type="ChEBI" id="CHEBI:29973"/>
        <dbReference type="ChEBI" id="CHEBI:82795"/>
        <dbReference type="EC" id="3.1.1.61"/>
    </reaction>
</comment>
<comment type="caution">
    <text evidence="12">The sequence shown here is derived from an EMBL/GenBank/DDBJ whole genome shotgun (WGS) entry which is preliminary data.</text>
</comment>
<feature type="domain" description="Response regulatory" evidence="10">
    <location>
        <begin position="5"/>
        <end position="122"/>
    </location>
</feature>
<feature type="region of interest" description="Disordered" evidence="9">
    <location>
        <begin position="137"/>
        <end position="163"/>
    </location>
</feature>
<dbReference type="STRING" id="418702.BJN45_04040"/>
<comment type="subcellular location">
    <subcellularLocation>
        <location evidence="6">Cytoplasm</location>
    </subcellularLocation>
</comment>
<feature type="active site" evidence="6 7">
    <location>
        <position position="205"/>
    </location>
</feature>
<dbReference type="Pfam" id="PF00072">
    <property type="entry name" value="Response_reg"/>
    <property type="match status" value="1"/>
</dbReference>
<evidence type="ECO:0000256" key="1">
    <source>
        <dbReference type="ARBA" id="ARBA00022490"/>
    </source>
</evidence>
<comment type="catalytic activity">
    <reaction evidence="6">
        <text>L-glutaminyl-[protein] + H2O = L-glutamyl-[protein] + NH4(+)</text>
        <dbReference type="Rhea" id="RHEA:16441"/>
        <dbReference type="Rhea" id="RHEA-COMP:10207"/>
        <dbReference type="Rhea" id="RHEA-COMP:10208"/>
        <dbReference type="ChEBI" id="CHEBI:15377"/>
        <dbReference type="ChEBI" id="CHEBI:28938"/>
        <dbReference type="ChEBI" id="CHEBI:29973"/>
        <dbReference type="ChEBI" id="CHEBI:30011"/>
        <dbReference type="EC" id="3.5.1.44"/>
    </reaction>
</comment>
<gene>
    <name evidence="6" type="primary">cheB</name>
    <name evidence="12" type="ORF">BJN45_04040</name>
</gene>
<dbReference type="PIRSF" id="PIRSF000876">
    <property type="entry name" value="RR_chemtxs_CheB"/>
    <property type="match status" value="1"/>
</dbReference>
<evidence type="ECO:0000256" key="7">
    <source>
        <dbReference type="PROSITE-ProRule" id="PRU00050"/>
    </source>
</evidence>
<comment type="PTM">
    <text evidence="6">Phosphorylated by CheA. Phosphorylation of the N-terminal regulatory domain activates the methylesterase activity.</text>
</comment>
<dbReference type="Pfam" id="PF01339">
    <property type="entry name" value="CheB_methylest"/>
    <property type="match status" value="1"/>
</dbReference>
<sequence length="358" mass="38114">MTKTRVLIVDDSALMRGLLSAMINGVADLEVVGAAPDAQTARELIKTLNPDVLTLDVHMPGMDGLEFLDRLMRLRPMPVVMVSSYTNATSETTLKALELGAVDFIGKPRTDAAQTMELYAEELAEKIRAARTARVRGRSFPHSTSSVPPAQRTVPVSTSSHAPAGMASGSGKIIFLGASTGGTEAIKEFLLGIPANCPPILIVQHMPETFTSSFARRLDGLCAPRVIEAQGNERVEAGTVYIAPGHSHMLIRRTGAGLVTELSAAEPVNRHRPSVDVLFDSAAQVVGRQAIGVILTGMGKDGAQGMLRMRQAGAKTFGQDEASCVVYGMPREAFLIGAVEEQCALDDMARRVIAAVPR</sequence>
<keyword evidence="4 6" id="KW-0378">Hydrolase</keyword>
<dbReference type="EC" id="3.1.1.61" evidence="6"/>
<keyword evidence="13" id="KW-1185">Reference proteome</keyword>
<feature type="modified residue" description="4-aspartylphosphate" evidence="6 8">
    <location>
        <position position="56"/>
    </location>
</feature>
<dbReference type="NCBIfam" id="NF001965">
    <property type="entry name" value="PRK00742.1"/>
    <property type="match status" value="1"/>
</dbReference>
<evidence type="ECO:0000313" key="13">
    <source>
        <dbReference type="Proteomes" id="UP000187526"/>
    </source>
</evidence>
<proteinExistence type="inferred from homology"/>
<dbReference type="CDD" id="cd16432">
    <property type="entry name" value="CheB_Rec"/>
    <property type="match status" value="1"/>
</dbReference>
<evidence type="ECO:0000259" key="10">
    <source>
        <dbReference type="PROSITE" id="PS50110"/>
    </source>
</evidence>
<dbReference type="InterPro" id="IPR008248">
    <property type="entry name" value="CheB-like"/>
</dbReference>
<dbReference type="HAMAP" id="MF_00099">
    <property type="entry name" value="CheB_chemtxs"/>
    <property type="match status" value="1"/>
</dbReference>
<comment type="function">
    <text evidence="6">Involved in chemotaxis. Part of a chemotaxis signal transduction system that modulates chemotaxis in response to various stimuli. Catalyzes the demethylation of specific methylglutamate residues introduced into the chemoreceptors (methyl-accepting chemotaxis proteins or MCP) by CheR. Also mediates the irreversible deamidation of specific glutamine residues to glutamic acid.</text>
</comment>
<dbReference type="GO" id="GO:0005737">
    <property type="term" value="C:cytoplasm"/>
    <property type="evidence" value="ECO:0007669"/>
    <property type="project" value="UniProtKB-SubCell"/>
</dbReference>
<dbReference type="SUPFAM" id="SSF52738">
    <property type="entry name" value="Methylesterase CheB, C-terminal domain"/>
    <property type="match status" value="1"/>
</dbReference>
<keyword evidence="3 6" id="KW-0597">Phosphoprotein</keyword>
<evidence type="ECO:0000259" key="11">
    <source>
        <dbReference type="PROSITE" id="PS50122"/>
    </source>
</evidence>
<dbReference type="EMBL" id="MTHD01000001">
    <property type="protein sequence ID" value="OMG56928.1"/>
    <property type="molecule type" value="Genomic_DNA"/>
</dbReference>
<feature type="compositionally biased region" description="Polar residues" evidence="9">
    <location>
        <begin position="141"/>
        <end position="161"/>
    </location>
</feature>
<evidence type="ECO:0000256" key="3">
    <source>
        <dbReference type="ARBA" id="ARBA00022553"/>
    </source>
</evidence>
<accession>A0A1R1IDU7</accession>
<feature type="active site" evidence="6 7">
    <location>
        <position position="179"/>
    </location>
</feature>
<feature type="active site" evidence="6 7">
    <location>
        <position position="301"/>
    </location>
</feature>
<reference evidence="12 13" key="1">
    <citation type="submission" date="2016-10" db="EMBL/GenBank/DDBJ databases">
        <title>Alkaliphiles isolated from bioreactors.</title>
        <authorList>
            <person name="Salah Z."/>
            <person name="Rout S.P."/>
            <person name="Humphreys P.N."/>
        </authorList>
    </citation>
    <scope>NUCLEOTIDE SEQUENCE [LARGE SCALE GENOMIC DNA]</scope>
    <source>
        <strain evidence="12 13">ZS02</strain>
    </source>
</reference>
<evidence type="ECO:0000256" key="8">
    <source>
        <dbReference type="PROSITE-ProRule" id="PRU00169"/>
    </source>
</evidence>
<name>A0A1R1IDU7_9RHOO</name>
<evidence type="ECO:0000313" key="12">
    <source>
        <dbReference type="EMBL" id="OMG56928.1"/>
    </source>
</evidence>
<evidence type="ECO:0000256" key="2">
    <source>
        <dbReference type="ARBA" id="ARBA00022500"/>
    </source>
</evidence>
<dbReference type="GO" id="GO:0006935">
    <property type="term" value="P:chemotaxis"/>
    <property type="evidence" value="ECO:0007669"/>
    <property type="project" value="UniProtKB-UniRule"/>
</dbReference>
<dbReference type="PROSITE" id="PS50122">
    <property type="entry name" value="CHEB"/>
    <property type="match status" value="1"/>
</dbReference>
<dbReference type="GO" id="GO:0008984">
    <property type="term" value="F:protein-glutamate methylesterase activity"/>
    <property type="evidence" value="ECO:0007669"/>
    <property type="project" value="UniProtKB-UniRule"/>
</dbReference>
<dbReference type="OrthoDB" id="9793421at2"/>
<dbReference type="InterPro" id="IPR035909">
    <property type="entry name" value="CheB_C"/>
</dbReference>
<evidence type="ECO:0000256" key="5">
    <source>
        <dbReference type="ARBA" id="ARBA00048267"/>
    </source>
</evidence>
<dbReference type="Gene3D" id="3.40.50.2300">
    <property type="match status" value="1"/>
</dbReference>
<dbReference type="InterPro" id="IPR011006">
    <property type="entry name" value="CheY-like_superfamily"/>
</dbReference>
<dbReference type="PROSITE" id="PS50110">
    <property type="entry name" value="RESPONSE_REGULATORY"/>
    <property type="match status" value="1"/>
</dbReference>
<evidence type="ECO:0000256" key="4">
    <source>
        <dbReference type="ARBA" id="ARBA00022801"/>
    </source>
</evidence>
<dbReference type="Proteomes" id="UP000187526">
    <property type="component" value="Unassembled WGS sequence"/>
</dbReference>
<dbReference type="GO" id="GO:0050568">
    <property type="term" value="F:protein-glutamine glutaminase activity"/>
    <property type="evidence" value="ECO:0007669"/>
    <property type="project" value="UniProtKB-UniRule"/>
</dbReference>
<dbReference type="GO" id="GO:0000156">
    <property type="term" value="F:phosphorelay response regulator activity"/>
    <property type="evidence" value="ECO:0007669"/>
    <property type="project" value="InterPro"/>
</dbReference>
<dbReference type="NCBIfam" id="NF009206">
    <property type="entry name" value="PRK12555.1"/>
    <property type="match status" value="1"/>
</dbReference>
<dbReference type="InterPro" id="IPR000673">
    <property type="entry name" value="Sig_transdc_resp-reg_Me-estase"/>
</dbReference>
<dbReference type="SMART" id="SM00448">
    <property type="entry name" value="REC"/>
    <property type="match status" value="1"/>
</dbReference>